<dbReference type="GeneID" id="112049590"/>
<proteinExistence type="predicted"/>
<evidence type="ECO:0000313" key="2">
    <source>
        <dbReference type="Proteomes" id="UP001652582"/>
    </source>
</evidence>
<keyword evidence="2" id="KW-1185">Reference proteome</keyword>
<organism evidence="2 3">
    <name type="scientific">Bicyclus anynana</name>
    <name type="common">Squinting bush brown butterfly</name>
    <dbReference type="NCBI Taxonomy" id="110368"/>
    <lineage>
        <taxon>Eukaryota</taxon>
        <taxon>Metazoa</taxon>
        <taxon>Ecdysozoa</taxon>
        <taxon>Arthropoda</taxon>
        <taxon>Hexapoda</taxon>
        <taxon>Insecta</taxon>
        <taxon>Pterygota</taxon>
        <taxon>Neoptera</taxon>
        <taxon>Endopterygota</taxon>
        <taxon>Lepidoptera</taxon>
        <taxon>Glossata</taxon>
        <taxon>Ditrysia</taxon>
        <taxon>Papilionoidea</taxon>
        <taxon>Nymphalidae</taxon>
        <taxon>Satyrinae</taxon>
        <taxon>Satyrini</taxon>
        <taxon>Mycalesina</taxon>
        <taxon>Bicyclus</taxon>
    </lineage>
</organism>
<feature type="compositionally biased region" description="Low complexity" evidence="1">
    <location>
        <begin position="216"/>
        <end position="247"/>
    </location>
</feature>
<name>A0ABM3M1A8_BICAN</name>
<evidence type="ECO:0000313" key="3">
    <source>
        <dbReference type="RefSeq" id="XP_052745156.1"/>
    </source>
</evidence>
<evidence type="ECO:0000256" key="1">
    <source>
        <dbReference type="SAM" id="MobiDB-lite"/>
    </source>
</evidence>
<dbReference type="RefSeq" id="XP_052745156.1">
    <property type="nucleotide sequence ID" value="XM_052889196.1"/>
</dbReference>
<dbReference type="Proteomes" id="UP001652582">
    <property type="component" value="Chromosome 25"/>
</dbReference>
<sequence length="317" mass="34081">MYYAHAIYAYLEPNGSVARLVSPIYDHGLVENGCFYLDYSHKAYDIKLRVYQVPVSIGVNGLLASTEEIKRKYIIHEAEHAHVYRDLHLYPVSMFHPGYPEKFQIVIEASGGTSVYIEKYKIFRGMTCIKAGNTSYSPPPGTTLIYYVNRNKDLQTVTTTEMTSTTTEDLPPTTSSPPTTQSATTAATVPVTTVSPTTEASQLSSAEPPTTPSPPTTTTQSATTAGTVPVTTVSPTTEASQLSSAEPPTTPSPPTTTTQSATTAATVPVTTVSPTAVPPPSSAPPPITMVFPAMGQLCGLNGTQPKVVEWTYRVYYK</sequence>
<feature type="compositionally biased region" description="Low complexity" evidence="1">
    <location>
        <begin position="159"/>
        <end position="208"/>
    </location>
</feature>
<gene>
    <name evidence="3" type="primary">LOC112049590</name>
</gene>
<accession>A0ABM3M1A8</accession>
<reference evidence="3" key="1">
    <citation type="submission" date="2025-08" db="UniProtKB">
        <authorList>
            <consortium name="RefSeq"/>
        </authorList>
    </citation>
    <scope>IDENTIFICATION</scope>
</reference>
<protein>
    <submittedName>
        <fullName evidence="3">Mucin-7</fullName>
    </submittedName>
</protein>
<feature type="region of interest" description="Disordered" evidence="1">
    <location>
        <begin position="159"/>
        <end position="263"/>
    </location>
</feature>